<protein>
    <submittedName>
        <fullName evidence="2">Uncharacterized protein</fullName>
    </submittedName>
</protein>
<dbReference type="Proteomes" id="UP001283361">
    <property type="component" value="Unassembled WGS sequence"/>
</dbReference>
<sequence>MTKQLDNLKDEMRESIQKERRHYEEMIEKSNRDRDEMQREFERKRTEIENESEKRCQAIKDDYERQCKLNDQKRELEIHTMAVAAQKLKMRLSALMQHTESQRRRVSLK</sequence>
<organism evidence="2 3">
    <name type="scientific">Elysia crispata</name>
    <name type="common">lettuce slug</name>
    <dbReference type="NCBI Taxonomy" id="231223"/>
    <lineage>
        <taxon>Eukaryota</taxon>
        <taxon>Metazoa</taxon>
        <taxon>Spiralia</taxon>
        <taxon>Lophotrochozoa</taxon>
        <taxon>Mollusca</taxon>
        <taxon>Gastropoda</taxon>
        <taxon>Heterobranchia</taxon>
        <taxon>Euthyneura</taxon>
        <taxon>Panpulmonata</taxon>
        <taxon>Sacoglossa</taxon>
        <taxon>Placobranchoidea</taxon>
        <taxon>Plakobranchidae</taxon>
        <taxon>Elysia</taxon>
    </lineage>
</organism>
<feature type="region of interest" description="Disordered" evidence="1">
    <location>
        <begin position="28"/>
        <end position="51"/>
    </location>
</feature>
<gene>
    <name evidence="2" type="ORF">RRG08_016902</name>
</gene>
<dbReference type="EMBL" id="JAWDGP010004080">
    <property type="protein sequence ID" value="KAK3768007.1"/>
    <property type="molecule type" value="Genomic_DNA"/>
</dbReference>
<reference evidence="2" key="1">
    <citation type="journal article" date="2023" name="G3 (Bethesda)">
        <title>A reference genome for the long-term kleptoplast-retaining sea slug Elysia crispata morphotype clarki.</title>
        <authorList>
            <person name="Eastman K.E."/>
            <person name="Pendleton A.L."/>
            <person name="Shaikh M.A."/>
            <person name="Suttiyut T."/>
            <person name="Ogas R."/>
            <person name="Tomko P."/>
            <person name="Gavelis G."/>
            <person name="Widhalm J.R."/>
            <person name="Wisecaver J.H."/>
        </authorList>
    </citation>
    <scope>NUCLEOTIDE SEQUENCE</scope>
    <source>
        <strain evidence="2">ECLA1</strain>
    </source>
</reference>
<accession>A0AAE0ZES5</accession>
<evidence type="ECO:0000256" key="1">
    <source>
        <dbReference type="SAM" id="MobiDB-lite"/>
    </source>
</evidence>
<evidence type="ECO:0000313" key="3">
    <source>
        <dbReference type="Proteomes" id="UP001283361"/>
    </source>
</evidence>
<keyword evidence="3" id="KW-1185">Reference proteome</keyword>
<dbReference type="AlphaFoldDB" id="A0AAE0ZES5"/>
<evidence type="ECO:0000313" key="2">
    <source>
        <dbReference type="EMBL" id="KAK3768007.1"/>
    </source>
</evidence>
<comment type="caution">
    <text evidence="2">The sequence shown here is derived from an EMBL/GenBank/DDBJ whole genome shotgun (WGS) entry which is preliminary data.</text>
</comment>
<proteinExistence type="predicted"/>
<name>A0AAE0ZES5_9GAST</name>